<accession>A0A518IJM2</accession>
<gene>
    <name evidence="4" type="ORF">Enr17x_53610</name>
</gene>
<dbReference type="AlphaFoldDB" id="A0A518IJM2"/>
<sequence>MNKDILQTPRRRDAHANPDPNESRPVKFFHGLGDSVYFAHSLPLYAKRGHKLKIRCRPDKHILYKPTGLEIITTNQNHVQRHPWKHPPRIDQLHPWSNNKAGMNLSRQPMPEIGEPDELWDEYCAIQLNIEPFLSDKSRAEVRLLIEELPRPLILLHTMGNSLPRRKNISPEITVELYQQLLDRTSGTIILLDWDNRVPRTSNKRVRHLTDDLRCLNTEELLTLMTMSDLLIGIDSGPLHLTRYTNTPAIGIWTHHFPSHFTLPRERTLHTVIRALAGKNKTRQLRTPFNIVEQTTGSEHEPGILADLSVRMLEKPRYLTKSLIGADVQLQKIVEEHDQRVFGHQDNHQGFDLLFEEIVKHFEAPVIVETGMIKPKENWEGATFSTYLFGAFCSKYGGRVESVTLSEWSCKFANLWRELLKKSVCVHHEHACSFLDSLDDRSIDVLYQGSIDSDRSPCAQDYMEELKSAYPKLHDHSLIAYADTPCRKDTSRRRGKLAIPWLRERGWEVLHEGHLVILCKAKTI</sequence>
<evidence type="ECO:0000256" key="1">
    <source>
        <dbReference type="ARBA" id="ARBA00022676"/>
    </source>
</evidence>
<dbReference type="OrthoDB" id="9797795at2"/>
<evidence type="ECO:0000256" key="2">
    <source>
        <dbReference type="ARBA" id="ARBA00022679"/>
    </source>
</evidence>
<dbReference type="GO" id="GO:0008713">
    <property type="term" value="F:ADP-heptose-lipopolysaccharide heptosyltransferase activity"/>
    <property type="evidence" value="ECO:0007669"/>
    <property type="project" value="TreeGrafter"/>
</dbReference>
<proteinExistence type="predicted"/>
<dbReference type="PANTHER" id="PTHR30160">
    <property type="entry name" value="TETRAACYLDISACCHARIDE 4'-KINASE-RELATED"/>
    <property type="match status" value="1"/>
</dbReference>
<dbReference type="Gene3D" id="3.40.50.2000">
    <property type="entry name" value="Glycogen Phosphorylase B"/>
    <property type="match status" value="1"/>
</dbReference>
<keyword evidence="2" id="KW-0808">Transferase</keyword>
<dbReference type="Proteomes" id="UP000318313">
    <property type="component" value="Chromosome"/>
</dbReference>
<evidence type="ECO:0008006" key="6">
    <source>
        <dbReference type="Google" id="ProtNLM"/>
    </source>
</evidence>
<keyword evidence="5" id="KW-1185">Reference proteome</keyword>
<feature type="compositionally biased region" description="Basic and acidic residues" evidence="3">
    <location>
        <begin position="10"/>
        <end position="25"/>
    </location>
</feature>
<organism evidence="4 5">
    <name type="scientific">Gimesia fumaroli</name>
    <dbReference type="NCBI Taxonomy" id="2527976"/>
    <lineage>
        <taxon>Bacteria</taxon>
        <taxon>Pseudomonadati</taxon>
        <taxon>Planctomycetota</taxon>
        <taxon>Planctomycetia</taxon>
        <taxon>Planctomycetales</taxon>
        <taxon>Planctomycetaceae</taxon>
        <taxon>Gimesia</taxon>
    </lineage>
</organism>
<evidence type="ECO:0000256" key="3">
    <source>
        <dbReference type="SAM" id="MobiDB-lite"/>
    </source>
</evidence>
<evidence type="ECO:0000313" key="5">
    <source>
        <dbReference type="Proteomes" id="UP000318313"/>
    </source>
</evidence>
<dbReference type="RefSeq" id="WP_145312702.1">
    <property type="nucleotide sequence ID" value="NZ_CP037452.1"/>
</dbReference>
<protein>
    <recommendedName>
        <fullName evidence="6">Glycosyltransferase family 9 (Heptosyltransferase)</fullName>
    </recommendedName>
</protein>
<dbReference type="KEGG" id="gfm:Enr17x_53610"/>
<reference evidence="4 5" key="1">
    <citation type="submission" date="2019-03" db="EMBL/GenBank/DDBJ databases">
        <title>Deep-cultivation of Planctomycetes and their phenomic and genomic characterization uncovers novel biology.</title>
        <authorList>
            <person name="Wiegand S."/>
            <person name="Jogler M."/>
            <person name="Boedeker C."/>
            <person name="Pinto D."/>
            <person name="Vollmers J."/>
            <person name="Rivas-Marin E."/>
            <person name="Kohn T."/>
            <person name="Peeters S.H."/>
            <person name="Heuer A."/>
            <person name="Rast P."/>
            <person name="Oberbeckmann S."/>
            <person name="Bunk B."/>
            <person name="Jeske O."/>
            <person name="Meyerdierks A."/>
            <person name="Storesund J.E."/>
            <person name="Kallscheuer N."/>
            <person name="Luecker S."/>
            <person name="Lage O.M."/>
            <person name="Pohl T."/>
            <person name="Merkel B.J."/>
            <person name="Hornburger P."/>
            <person name="Mueller R.-W."/>
            <person name="Bruemmer F."/>
            <person name="Labrenz M."/>
            <person name="Spormann A.M."/>
            <person name="Op den Camp H."/>
            <person name="Overmann J."/>
            <person name="Amann R."/>
            <person name="Jetten M.S.M."/>
            <person name="Mascher T."/>
            <person name="Medema M.H."/>
            <person name="Devos D.P."/>
            <person name="Kaster A.-K."/>
            <person name="Ovreas L."/>
            <person name="Rohde M."/>
            <person name="Galperin M.Y."/>
            <person name="Jogler C."/>
        </authorList>
    </citation>
    <scope>NUCLEOTIDE SEQUENCE [LARGE SCALE GENOMIC DNA]</scope>
    <source>
        <strain evidence="4 5">Enr17</strain>
    </source>
</reference>
<dbReference type="SUPFAM" id="SSF53756">
    <property type="entry name" value="UDP-Glycosyltransferase/glycogen phosphorylase"/>
    <property type="match status" value="1"/>
</dbReference>
<dbReference type="EMBL" id="CP037452">
    <property type="protein sequence ID" value="QDV53287.1"/>
    <property type="molecule type" value="Genomic_DNA"/>
</dbReference>
<dbReference type="Pfam" id="PF01075">
    <property type="entry name" value="Glyco_transf_9"/>
    <property type="match status" value="1"/>
</dbReference>
<feature type="region of interest" description="Disordered" evidence="3">
    <location>
        <begin position="1"/>
        <end position="26"/>
    </location>
</feature>
<evidence type="ECO:0000313" key="4">
    <source>
        <dbReference type="EMBL" id="QDV53287.1"/>
    </source>
</evidence>
<dbReference type="InterPro" id="IPR002201">
    <property type="entry name" value="Glyco_trans_9"/>
</dbReference>
<dbReference type="GO" id="GO:0005829">
    <property type="term" value="C:cytosol"/>
    <property type="evidence" value="ECO:0007669"/>
    <property type="project" value="TreeGrafter"/>
</dbReference>
<dbReference type="GO" id="GO:0009244">
    <property type="term" value="P:lipopolysaccharide core region biosynthetic process"/>
    <property type="evidence" value="ECO:0007669"/>
    <property type="project" value="TreeGrafter"/>
</dbReference>
<dbReference type="InterPro" id="IPR051199">
    <property type="entry name" value="LPS_LOS_Heptosyltrfase"/>
</dbReference>
<name>A0A518IJM2_9PLAN</name>
<keyword evidence="1" id="KW-0328">Glycosyltransferase</keyword>